<name>A0ABT1AEE3_9RALS</name>
<reference evidence="2" key="1">
    <citation type="submission" date="2022-06" db="EMBL/GenBank/DDBJ databases">
        <authorList>
            <person name="Lu C.-H."/>
        </authorList>
    </citation>
    <scope>NUCLEOTIDE SEQUENCE</scope>
    <source>
        <strain evidence="2">21MJYT02-11</strain>
    </source>
</reference>
<protein>
    <submittedName>
        <fullName evidence="2">NADH dehydrogenase [ubiquinone] 1 beta subcomplex subunit 3</fullName>
    </submittedName>
</protein>
<evidence type="ECO:0000313" key="2">
    <source>
        <dbReference type="EMBL" id="MCO5396757.1"/>
    </source>
</evidence>
<feature type="transmembrane region" description="Helical" evidence="1">
    <location>
        <begin position="12"/>
        <end position="35"/>
    </location>
</feature>
<evidence type="ECO:0000256" key="1">
    <source>
        <dbReference type="SAM" id="Phobius"/>
    </source>
</evidence>
<dbReference type="Proteomes" id="UP001162811">
    <property type="component" value="Unassembled WGS sequence"/>
</dbReference>
<keyword evidence="1" id="KW-0812">Transmembrane</keyword>
<dbReference type="EMBL" id="JAMXHT010000001">
    <property type="protein sequence ID" value="MCO5396757.1"/>
    <property type="molecule type" value="Genomic_DNA"/>
</dbReference>
<sequence length="73" mass="8316">MKQSHRWQVRTAGPGWGLAFGAFMTAVGVVLWRYMKESEHVTQLDESLAVGAVLIGVFMVIYAGREIHRQKRR</sequence>
<comment type="caution">
    <text evidence="2">The sequence shown here is derived from an EMBL/GenBank/DDBJ whole genome shotgun (WGS) entry which is preliminary data.</text>
</comment>
<feature type="transmembrane region" description="Helical" evidence="1">
    <location>
        <begin position="47"/>
        <end position="64"/>
    </location>
</feature>
<keyword evidence="1" id="KW-0472">Membrane</keyword>
<keyword evidence="1" id="KW-1133">Transmembrane helix</keyword>
<gene>
    <name evidence="2" type="ORF">NG900_00965</name>
</gene>
<proteinExistence type="predicted"/>
<reference evidence="2" key="2">
    <citation type="journal article" date="2023" name="Front. Microbiol.">
        <title>Ralstonia chuxiongensis sp. nov., Ralstonia mojiangensis sp. nov., and Ralstonia soli sp. nov., isolated from tobacco fields, are three novel species in the family Burkholderiaceae.</title>
        <authorList>
            <person name="Lu C.H."/>
            <person name="Zhang Y.Y."/>
            <person name="Jiang N."/>
            <person name="Chen W."/>
            <person name="Shao X."/>
            <person name="Zhao Z.M."/>
            <person name="Lu W.L."/>
            <person name="Hu X."/>
            <person name="Xi Y.X."/>
            <person name="Zou S.Y."/>
            <person name="Wei Q.J."/>
            <person name="Lin Z.L."/>
            <person name="Gong L."/>
            <person name="Gai X.T."/>
            <person name="Zhang L.Q."/>
            <person name="Li J.Y."/>
            <person name="Jin Y."/>
            <person name="Xia Z.Y."/>
        </authorList>
    </citation>
    <scope>NUCLEOTIDE SEQUENCE</scope>
    <source>
        <strain evidence="2">21MJYT02-11</strain>
    </source>
</reference>
<accession>A0ABT1AEE3</accession>
<evidence type="ECO:0000313" key="3">
    <source>
        <dbReference type="Proteomes" id="UP001162811"/>
    </source>
</evidence>
<keyword evidence="3" id="KW-1185">Reference proteome</keyword>
<organism evidence="2 3">
    <name type="scientific">Ralstonia soli</name>
    <dbReference type="NCBI Taxonomy" id="2953896"/>
    <lineage>
        <taxon>Bacteria</taxon>
        <taxon>Pseudomonadati</taxon>
        <taxon>Pseudomonadota</taxon>
        <taxon>Betaproteobacteria</taxon>
        <taxon>Burkholderiales</taxon>
        <taxon>Burkholderiaceae</taxon>
        <taxon>Ralstonia</taxon>
    </lineage>
</organism>
<dbReference type="RefSeq" id="WP_252675794.1">
    <property type="nucleotide sequence ID" value="NZ_JAMXHT010000001.1"/>
</dbReference>